<name>A0AAN4ZUX8_9BILA</name>
<evidence type="ECO:0000313" key="1">
    <source>
        <dbReference type="EMBL" id="GMR44500.1"/>
    </source>
</evidence>
<evidence type="ECO:0000313" key="2">
    <source>
        <dbReference type="Proteomes" id="UP001328107"/>
    </source>
</evidence>
<accession>A0AAN4ZUX8</accession>
<sequence length="141" mass="16291">MSSGTEKILNNAMNVFNAKLADRQVIKLEGMEDYLKVPQYKALVNLEKRASQLELDATKRIMDTKIAYLKAAQELRACERRWFEEIQQGMESLEERNKIVKDVNMMMRKSDYSLLQPARPAVAAPESVRKAETKPPLYRIN</sequence>
<reference evidence="2" key="1">
    <citation type="submission" date="2022-10" db="EMBL/GenBank/DDBJ databases">
        <title>Genome assembly of Pristionchus species.</title>
        <authorList>
            <person name="Yoshida K."/>
            <person name="Sommer R.J."/>
        </authorList>
    </citation>
    <scope>NUCLEOTIDE SEQUENCE [LARGE SCALE GENOMIC DNA]</scope>
    <source>
        <strain evidence="2">RS5460</strain>
    </source>
</reference>
<comment type="caution">
    <text evidence="1">The sequence shown here is derived from an EMBL/GenBank/DDBJ whole genome shotgun (WGS) entry which is preliminary data.</text>
</comment>
<dbReference type="Proteomes" id="UP001328107">
    <property type="component" value="Unassembled WGS sequence"/>
</dbReference>
<protein>
    <submittedName>
        <fullName evidence="1">Uncharacterized protein</fullName>
    </submittedName>
</protein>
<dbReference type="AlphaFoldDB" id="A0AAN4ZUX8"/>
<proteinExistence type="predicted"/>
<organism evidence="1 2">
    <name type="scientific">Pristionchus mayeri</name>
    <dbReference type="NCBI Taxonomy" id="1317129"/>
    <lineage>
        <taxon>Eukaryota</taxon>
        <taxon>Metazoa</taxon>
        <taxon>Ecdysozoa</taxon>
        <taxon>Nematoda</taxon>
        <taxon>Chromadorea</taxon>
        <taxon>Rhabditida</taxon>
        <taxon>Rhabditina</taxon>
        <taxon>Diplogasteromorpha</taxon>
        <taxon>Diplogasteroidea</taxon>
        <taxon>Neodiplogasteridae</taxon>
        <taxon>Pristionchus</taxon>
    </lineage>
</organism>
<keyword evidence="2" id="KW-1185">Reference proteome</keyword>
<dbReference type="EMBL" id="BTRK01000003">
    <property type="protein sequence ID" value="GMR44500.1"/>
    <property type="molecule type" value="Genomic_DNA"/>
</dbReference>
<gene>
    <name evidence="1" type="ORF">PMAYCL1PPCAC_14695</name>
</gene>